<dbReference type="Gene3D" id="3.10.180.10">
    <property type="entry name" value="2,3-Dihydroxybiphenyl 1,2-Dioxygenase, domain 1"/>
    <property type="match status" value="2"/>
</dbReference>
<dbReference type="GeneID" id="93726661"/>
<evidence type="ECO:0000313" key="3">
    <source>
        <dbReference type="Proteomes" id="UP000293854"/>
    </source>
</evidence>
<dbReference type="EMBL" id="CP068073">
    <property type="protein sequence ID" value="QQS83401.1"/>
    <property type="molecule type" value="Genomic_DNA"/>
</dbReference>
<dbReference type="AlphaFoldDB" id="A0A143P9M0"/>
<evidence type="ECO:0000313" key="4">
    <source>
        <dbReference type="Proteomes" id="UP000595942"/>
    </source>
</evidence>
<dbReference type="InterPro" id="IPR029068">
    <property type="entry name" value="Glyas_Bleomycin-R_OHBP_Dase"/>
</dbReference>
<dbReference type="PANTHER" id="PTHR36110:SF4">
    <property type="entry name" value="RING-CLEAVING DIOXYGENASE MHQA-RELATED"/>
    <property type="match status" value="1"/>
</dbReference>
<keyword evidence="4" id="KW-1185">Reference proteome</keyword>
<dbReference type="KEGG" id="scv:A4G25_02205"/>
<evidence type="ECO:0000313" key="2">
    <source>
        <dbReference type="EMBL" id="RZI04136.1"/>
    </source>
</evidence>
<proteinExistence type="predicted"/>
<organism evidence="2 3">
    <name type="scientific">Staphylococcus condimenti</name>
    <dbReference type="NCBI Taxonomy" id="70255"/>
    <lineage>
        <taxon>Bacteria</taxon>
        <taxon>Bacillati</taxon>
        <taxon>Bacillota</taxon>
        <taxon>Bacilli</taxon>
        <taxon>Bacillales</taxon>
        <taxon>Staphylococcaceae</taxon>
        <taxon>Staphylococcus</taxon>
    </lineage>
</organism>
<reference evidence="2 3" key="1">
    <citation type="submission" date="2018-11" db="EMBL/GenBank/DDBJ databases">
        <title>Genomic profiling of Staphylococcus species from a Poultry farm system in KwaZulu-Natal, South Africa.</title>
        <authorList>
            <person name="Amoako D.G."/>
            <person name="Somboro A.M."/>
            <person name="Abia A.L.K."/>
            <person name="Bester L.A."/>
            <person name="Essack S.Y."/>
        </authorList>
    </citation>
    <scope>NUCLEOTIDE SEQUENCE [LARGE SCALE GENOMIC DNA]</scope>
    <source>
        <strain evidence="2 3">SA11</strain>
    </source>
</reference>
<evidence type="ECO:0000313" key="1">
    <source>
        <dbReference type="EMBL" id="QQS83401.1"/>
    </source>
</evidence>
<protein>
    <submittedName>
        <fullName evidence="2">VOC family protein</fullName>
    </submittedName>
</protein>
<dbReference type="InterPro" id="IPR052537">
    <property type="entry name" value="Extradiol_RC_dioxygenase"/>
</dbReference>
<dbReference type="SUPFAM" id="SSF54593">
    <property type="entry name" value="Glyoxalase/Bleomycin resistance protein/Dihydroxybiphenyl dioxygenase"/>
    <property type="match status" value="2"/>
</dbReference>
<sequence length="271" mass="30161">MAGLRSVTVGTQNLSETINLFHDVLGLNYEEQSSKNAVRFGDADLSPGTRIHFIEVPNYTAETNQVLSFGLRTPTDSGLEEYQEILDSHDIKHGEIIEMNNHKHFEFKDNNGQFIDIYSNEHNSGVPLGMPSENSTVNPLHQVQGLGPVIIQVNELLLTTSILSQVFGLEHFAEYAPTTDADFKVQVFRLGEGGLGGELHIFEAAENIPLPEYGAVDQIEISIDSKEQYRKALQQLESIGIPYQTLKQDDSESLRITENSGLSFIFTHEKA</sequence>
<dbReference type="RefSeq" id="WP_047131099.1">
    <property type="nucleotide sequence ID" value="NZ_CP015114.1"/>
</dbReference>
<reference evidence="1 4" key="2">
    <citation type="submission" date="2021-01" db="EMBL/GenBank/DDBJ databases">
        <title>FDA dAtabase for Regulatory Grade micrObial Sequences (FDA-ARGOS): Supporting development and validation of Infectious Disease Dx tests.</title>
        <authorList>
            <person name="Sproer C."/>
            <person name="Gronow S."/>
            <person name="Severitt S."/>
            <person name="Schroder I."/>
            <person name="Tallon L."/>
            <person name="Sadzewicz L."/>
            <person name="Zhao X."/>
            <person name="Boylan J."/>
            <person name="Ott S."/>
            <person name="Bowen H."/>
            <person name="Vavikolanu K."/>
            <person name="Mehta A."/>
            <person name="Aluvathingal J."/>
            <person name="Nadendla S."/>
            <person name="Lowell S."/>
            <person name="Myers T."/>
            <person name="Yan Y."/>
            <person name="Sichtig H."/>
        </authorList>
    </citation>
    <scope>NUCLEOTIDE SEQUENCE [LARGE SCALE GENOMIC DNA]</scope>
    <source>
        <strain evidence="1 4">FDAARGOS_1148</strain>
    </source>
</reference>
<dbReference type="Proteomes" id="UP000293854">
    <property type="component" value="Unassembled WGS sequence"/>
</dbReference>
<dbReference type="PANTHER" id="PTHR36110">
    <property type="entry name" value="RING-CLEAVING DIOXYGENASE MHQE-RELATED"/>
    <property type="match status" value="1"/>
</dbReference>
<name>A0A143P9M0_9STAP</name>
<dbReference type="OrthoDB" id="2408010at2"/>
<gene>
    <name evidence="2" type="ORF">EIG99_01740</name>
    <name evidence="1" type="ORF">I6J05_03505</name>
</gene>
<dbReference type="EMBL" id="RQTE01000037">
    <property type="protein sequence ID" value="RZI04136.1"/>
    <property type="molecule type" value="Genomic_DNA"/>
</dbReference>
<accession>A0A143P9M0</accession>
<dbReference type="Proteomes" id="UP000595942">
    <property type="component" value="Chromosome"/>
</dbReference>